<evidence type="ECO:0008006" key="6">
    <source>
        <dbReference type="Google" id="ProtNLM"/>
    </source>
</evidence>
<dbReference type="EMBL" id="UFTJ01000003">
    <property type="protein sequence ID" value="SUV52698.1"/>
    <property type="molecule type" value="Genomic_DNA"/>
</dbReference>
<dbReference type="AlphaFoldDB" id="A0A380ZV94"/>
<dbReference type="Proteomes" id="UP000270205">
    <property type="component" value="Unassembled WGS sequence"/>
</dbReference>
<gene>
    <name evidence="2" type="ORF">NCTC11661_01840</name>
    <name evidence="3" type="ORF">NCTC12929_02081</name>
</gene>
<evidence type="ECO:0000313" key="3">
    <source>
        <dbReference type="EMBL" id="VDH05924.1"/>
    </source>
</evidence>
<name>A0A380ZV94_9FLAO</name>
<dbReference type="PROSITE" id="PS51257">
    <property type="entry name" value="PROKAR_LIPOPROTEIN"/>
    <property type="match status" value="1"/>
</dbReference>
<sequence>MKIKSIQFGKWAFFLSFFTALALLTSSCRDEAEVEYKDVNVVFKVNATAGTRINAIVTQIGTAQTSNYTTAPTTTSWTSNGTVVNTQQGAVHLSATATGVNADSELTVSILVNDKVVNTTTVKGIELVAKTSIQFQNVFVNN</sequence>
<keyword evidence="1" id="KW-0732">Signal</keyword>
<evidence type="ECO:0000313" key="2">
    <source>
        <dbReference type="EMBL" id="SUV52698.1"/>
    </source>
</evidence>
<evidence type="ECO:0000313" key="4">
    <source>
        <dbReference type="Proteomes" id="UP000255515"/>
    </source>
</evidence>
<dbReference type="RefSeq" id="WP_002663554.1">
    <property type="nucleotide sequence ID" value="NZ_JAXFPJ010000081.1"/>
</dbReference>
<evidence type="ECO:0000256" key="1">
    <source>
        <dbReference type="SAM" id="SignalP"/>
    </source>
</evidence>
<protein>
    <recommendedName>
        <fullName evidence="6">BIG2 domain-containing protein</fullName>
    </recommendedName>
</protein>
<feature type="signal peptide" evidence="1">
    <location>
        <begin position="1"/>
        <end position="22"/>
    </location>
</feature>
<dbReference type="Proteomes" id="UP000255515">
    <property type="component" value="Unassembled WGS sequence"/>
</dbReference>
<evidence type="ECO:0000313" key="5">
    <source>
        <dbReference type="Proteomes" id="UP000270205"/>
    </source>
</evidence>
<dbReference type="EMBL" id="UYIV01000001">
    <property type="protein sequence ID" value="VDH05924.1"/>
    <property type="molecule type" value="Genomic_DNA"/>
</dbReference>
<feature type="chain" id="PRO_5036072566" description="BIG2 domain-containing protein" evidence="1">
    <location>
        <begin position="23"/>
        <end position="142"/>
    </location>
</feature>
<proteinExistence type="predicted"/>
<reference evidence="3 5" key="2">
    <citation type="submission" date="2018-11" db="EMBL/GenBank/DDBJ databases">
        <authorList>
            <consortium name="Pathogen Informatics"/>
        </authorList>
    </citation>
    <scope>NUCLEOTIDE SEQUENCE [LARGE SCALE GENOMIC DNA]</scope>
    <source>
        <strain evidence="3 5">NCTC12929</strain>
    </source>
</reference>
<organism evidence="2 4">
    <name type="scientific">Bergeyella zoohelcum</name>
    <dbReference type="NCBI Taxonomy" id="1015"/>
    <lineage>
        <taxon>Bacteria</taxon>
        <taxon>Pseudomonadati</taxon>
        <taxon>Bacteroidota</taxon>
        <taxon>Flavobacteriia</taxon>
        <taxon>Flavobacteriales</taxon>
        <taxon>Weeksellaceae</taxon>
        <taxon>Bergeyella</taxon>
    </lineage>
</organism>
<accession>A0A380ZV94</accession>
<reference evidence="2 4" key="1">
    <citation type="submission" date="2018-06" db="EMBL/GenBank/DDBJ databases">
        <authorList>
            <consortium name="Pathogen Informatics"/>
            <person name="Doyle S."/>
        </authorList>
    </citation>
    <scope>NUCLEOTIDE SEQUENCE [LARGE SCALE GENOMIC DNA]</scope>
    <source>
        <strain evidence="2 4">NCTC11661</strain>
    </source>
</reference>